<accession>A0A1D8AU61</accession>
<dbReference type="Pfam" id="PF08857">
    <property type="entry name" value="ParBc_2"/>
    <property type="match status" value="1"/>
</dbReference>
<dbReference type="SUPFAM" id="SSF50956">
    <property type="entry name" value="Thermostable phytase (3-phytase)"/>
    <property type="match status" value="1"/>
</dbReference>
<feature type="domain" description="BPP" evidence="2">
    <location>
        <begin position="227"/>
        <end position="553"/>
    </location>
</feature>
<dbReference type="GO" id="GO:0016158">
    <property type="term" value="F:inositol hexakisphosphate 3-phosphatase activity"/>
    <property type="evidence" value="ECO:0007669"/>
    <property type="project" value="UniProtKB-EC"/>
</dbReference>
<keyword evidence="3" id="KW-0378">Hydrolase</keyword>
<dbReference type="Gene3D" id="1.10.8.10">
    <property type="entry name" value="DNA helicase RuvA subunit, C-terminal domain"/>
    <property type="match status" value="1"/>
</dbReference>
<feature type="chain" id="PRO_5009105190" evidence="1">
    <location>
        <begin position="21"/>
        <end position="556"/>
    </location>
</feature>
<dbReference type="RefSeq" id="WP_083270182.1">
    <property type="nucleotide sequence ID" value="NZ_CP016094.1"/>
</dbReference>
<evidence type="ECO:0000313" key="3">
    <source>
        <dbReference type="EMBL" id="AOS44423.1"/>
    </source>
</evidence>
<dbReference type="Proteomes" id="UP000095228">
    <property type="component" value="Chromosome"/>
</dbReference>
<dbReference type="Gene3D" id="3.90.1530.10">
    <property type="entry name" value="Conserved hypothetical protein from pyrococcus furiosus pfu- 392566-001, ParB domain"/>
    <property type="match status" value="1"/>
</dbReference>
<keyword evidence="1" id="KW-0732">Signal</keyword>
<reference evidence="3 4" key="1">
    <citation type="submission" date="2016-06" db="EMBL/GenBank/DDBJ databases">
        <title>Three novel species with peptidoglycan cell walls form the new genus Lacunisphaera gen. nov. in the family Opitutaceae of the verrucomicrobial subdivision 4.</title>
        <authorList>
            <person name="Rast P."/>
            <person name="Gloeckner I."/>
            <person name="Jogler M."/>
            <person name="Boedeker C."/>
            <person name="Jeske O."/>
            <person name="Wiegand S."/>
            <person name="Reinhardt R."/>
            <person name="Schumann P."/>
            <person name="Rohde M."/>
            <person name="Spring S."/>
            <person name="Gloeckner F.O."/>
            <person name="Jogler C."/>
        </authorList>
    </citation>
    <scope>NUCLEOTIDE SEQUENCE [LARGE SCALE GENOMIC DNA]</scope>
    <source>
        <strain evidence="3 4">IG16b</strain>
    </source>
</reference>
<sequence length="556" mass="60412">MNKALSLFALLLVSLIAARAQPDGHLPFRPDLAAGAAYRIEASALHPTQFSHGWREVVYKAAKINAMTPAEVKAYLIDKDVPVVIGPGGVPYMTDGHHTLRSLLESSAPDKTAYGHILANWSALPPEEFWSRMQANNYTYLQDAAGQVQPPSALPASLLVMQRDAWRGLAWGVMKANGFHERKDIYFQEFRWADYFRTRIQWDDADDDAFDDAVKAACVLAQAPAAAALPGYRTTAVHPRVITEPAKHDTDDPAIWINPADPAQSLVLGTDKNSDGALLAYDLAGRIVRSVTGLKRPNNVDLVSGFKLGGRTVAIAVVTEREMKRLRVFTVPDLAAADRGDLVVFGGDPERAPMGVALYQRPRDGAVFAIVGGKSGPAEGYLAQYRLEDDGTGQVKMTLVREFGAYSGRAEIEAIGVDAELGFIYYSDETFGVRKYAADPDAPDANRELALFGTTGFASDHEGISFYKRADGTGYLLVSDQQAHRFQIFPREGVAGRPHEHPMIKAVDVAAIESDGSELTSTVLPGFPGGLFVAMTEGKVFHFYAWDDIAKAAGLE</sequence>
<evidence type="ECO:0000256" key="1">
    <source>
        <dbReference type="SAM" id="SignalP"/>
    </source>
</evidence>
<dbReference type="EMBL" id="CP016094">
    <property type="protein sequence ID" value="AOS44423.1"/>
    <property type="molecule type" value="Genomic_DNA"/>
</dbReference>
<dbReference type="InterPro" id="IPR011042">
    <property type="entry name" value="6-blade_b-propeller_TolB-like"/>
</dbReference>
<dbReference type="InterPro" id="IPR014956">
    <property type="entry name" value="ParBc_2"/>
</dbReference>
<dbReference type="PATRIC" id="fig|1838286.3.peg.1500"/>
<name>A0A1D8AU61_9BACT</name>
<keyword evidence="4" id="KW-1185">Reference proteome</keyword>
<evidence type="ECO:0000259" key="2">
    <source>
        <dbReference type="PROSITE" id="PS51662"/>
    </source>
</evidence>
<dbReference type="InterPro" id="IPR036086">
    <property type="entry name" value="ParB/Sulfiredoxin_sf"/>
</dbReference>
<evidence type="ECO:0000313" key="4">
    <source>
        <dbReference type="Proteomes" id="UP000095228"/>
    </source>
</evidence>
<organism evidence="3 4">
    <name type="scientific">Lacunisphaera limnophila</name>
    <dbReference type="NCBI Taxonomy" id="1838286"/>
    <lineage>
        <taxon>Bacteria</taxon>
        <taxon>Pseudomonadati</taxon>
        <taxon>Verrucomicrobiota</taxon>
        <taxon>Opitutia</taxon>
        <taxon>Opitutales</taxon>
        <taxon>Opitutaceae</taxon>
        <taxon>Lacunisphaera</taxon>
    </lineage>
</organism>
<dbReference type="EC" id="3.1.3.8" evidence="3"/>
<feature type="signal peptide" evidence="1">
    <location>
        <begin position="1"/>
        <end position="20"/>
    </location>
</feature>
<protein>
    <submittedName>
        <fullName evidence="3">3-phytase</fullName>
        <ecNumber evidence="3">3.1.3.8</ecNumber>
    </submittedName>
</protein>
<dbReference type="STRING" id="1838286.Verru16b_01485"/>
<gene>
    <name evidence="3" type="primary">phy</name>
    <name evidence="3" type="ORF">Verru16b_01485</name>
</gene>
<dbReference type="CDD" id="cd16390">
    <property type="entry name" value="ParB_N_Srx_like"/>
    <property type="match status" value="1"/>
</dbReference>
<dbReference type="KEGG" id="obg:Verru16b_01485"/>
<dbReference type="AlphaFoldDB" id="A0A1D8AU61"/>
<dbReference type="SUPFAM" id="SSF110849">
    <property type="entry name" value="ParB/Sulfiredoxin"/>
    <property type="match status" value="1"/>
</dbReference>
<proteinExistence type="predicted"/>
<dbReference type="Gene3D" id="2.120.10.30">
    <property type="entry name" value="TolB, C-terminal domain"/>
    <property type="match status" value="1"/>
</dbReference>
<dbReference type="InterPro" id="IPR003431">
    <property type="entry name" value="B-propeller_Phytase"/>
</dbReference>
<dbReference type="Pfam" id="PF02333">
    <property type="entry name" value="Phytase"/>
    <property type="match status" value="1"/>
</dbReference>
<dbReference type="PROSITE" id="PS51662">
    <property type="entry name" value="BP_PHYTASE"/>
    <property type="match status" value="1"/>
</dbReference>
<dbReference type="OrthoDB" id="323572at2"/>